<protein>
    <submittedName>
        <fullName evidence="2">Uncharacterized protein</fullName>
    </submittedName>
</protein>
<dbReference type="Proteomes" id="UP000722485">
    <property type="component" value="Unassembled WGS sequence"/>
</dbReference>
<keyword evidence="3" id="KW-1185">Reference proteome</keyword>
<name>A0A9P5LEU1_9HYPO</name>
<keyword evidence="1" id="KW-0732">Signal</keyword>
<dbReference type="EMBL" id="JAANBB010000137">
    <property type="protein sequence ID" value="KAF7548852.1"/>
    <property type="molecule type" value="Genomic_DNA"/>
</dbReference>
<dbReference type="AlphaFoldDB" id="A0A9P5LEU1"/>
<sequence length="631" mass="66819">MSPSLHLWAALASTAAASLIQASDVTHIVPRNPLTGDDLALSPLSLKYGLTPRELRRDSSSGLVTRGLFDPSSFSFSIVNDYVFDIPLPLDDGSEIDFSLFCVDCEAYSTISPSFEAASILNYLDSVVNITFSDTSIHFDLDFLVEGDGTYTYNIWSSNGATGIDVDFFSIGLLIYVDLVVDVSDAIDVHGGFEYTIPDGSFLSLDLTGDILDKNFDGATFVDIPWTLQSGSATITAALRLRAELGAKIEIDIIDLGAEIEVGVYLNIPEIILQFDATETCGLETTEWLDINAGVYAQAGILSDGTLLGEAPVASSTFYSLALGTQCWQSISTTALVETTSAIEVIAETSVIPTFMVSGADPITSTITPIVMVSGADPITREATSTITPIVMVTGAPPIDASTIDAVTTSVQQSTTSYSKIRKPSTLSVKYGNSTTDLSGMHTSTVYSTKIYTVTSCAASVINCPASWRQEIVVTKEVEVYTTVCPVTEIQTIPVIATTSRVSKKLTITDGTTAPACPTPIVNTFVPPADRSPPAEKTTTIFVHVPLTKVVTRTATATASCSAASSVEATVYSTTVPEAVTEATKPAFTQARNTTATPSQVYEVPVSAATQKSFTTLIGSAMIIIACLFVL</sequence>
<reference evidence="2" key="1">
    <citation type="submission" date="2020-03" db="EMBL/GenBank/DDBJ databases">
        <title>Draft Genome Sequence of Cylindrodendrum hubeiense.</title>
        <authorList>
            <person name="Buettner E."/>
            <person name="Kellner H."/>
        </authorList>
    </citation>
    <scope>NUCLEOTIDE SEQUENCE</scope>
    <source>
        <strain evidence="2">IHI 201604</strain>
    </source>
</reference>
<proteinExistence type="predicted"/>
<evidence type="ECO:0000313" key="3">
    <source>
        <dbReference type="Proteomes" id="UP000722485"/>
    </source>
</evidence>
<accession>A0A9P5LEU1</accession>
<evidence type="ECO:0000256" key="1">
    <source>
        <dbReference type="SAM" id="SignalP"/>
    </source>
</evidence>
<feature type="chain" id="PRO_5040499185" evidence="1">
    <location>
        <begin position="23"/>
        <end position="631"/>
    </location>
</feature>
<gene>
    <name evidence="2" type="ORF">G7Z17_g6785</name>
</gene>
<comment type="caution">
    <text evidence="2">The sequence shown here is derived from an EMBL/GenBank/DDBJ whole genome shotgun (WGS) entry which is preliminary data.</text>
</comment>
<evidence type="ECO:0000313" key="2">
    <source>
        <dbReference type="EMBL" id="KAF7548852.1"/>
    </source>
</evidence>
<feature type="signal peptide" evidence="1">
    <location>
        <begin position="1"/>
        <end position="22"/>
    </location>
</feature>
<organism evidence="2 3">
    <name type="scientific">Cylindrodendrum hubeiense</name>
    <dbReference type="NCBI Taxonomy" id="595255"/>
    <lineage>
        <taxon>Eukaryota</taxon>
        <taxon>Fungi</taxon>
        <taxon>Dikarya</taxon>
        <taxon>Ascomycota</taxon>
        <taxon>Pezizomycotina</taxon>
        <taxon>Sordariomycetes</taxon>
        <taxon>Hypocreomycetidae</taxon>
        <taxon>Hypocreales</taxon>
        <taxon>Nectriaceae</taxon>
        <taxon>Cylindrodendrum</taxon>
    </lineage>
</organism>
<dbReference type="OrthoDB" id="4733706at2759"/>